<sequence length="102" mass="11168">MARHQTGFSACRGRHAWRAGDGRCRCVDDVDYFTAVHIGTGVPAAPWCGSDNFMATTKFDAHFTGTAAHAGANQKTVTMPCWRQQATLHCMQSPRTAKELPE</sequence>
<proteinExistence type="predicted"/>
<accession>A0A939SR68</accession>
<comment type="caution">
    <text evidence="1">The sequence shown here is derived from an EMBL/GenBank/DDBJ whole genome shotgun (WGS) entry which is preliminary data.</text>
</comment>
<organism evidence="1 2">
    <name type="scientific">Providencia rettgeri</name>
    <dbReference type="NCBI Taxonomy" id="587"/>
    <lineage>
        <taxon>Bacteria</taxon>
        <taxon>Pseudomonadati</taxon>
        <taxon>Pseudomonadota</taxon>
        <taxon>Gammaproteobacteria</taxon>
        <taxon>Enterobacterales</taxon>
        <taxon>Morganellaceae</taxon>
        <taxon>Providencia</taxon>
    </lineage>
</organism>
<reference evidence="1" key="1">
    <citation type="submission" date="2021-03" db="EMBL/GenBank/DDBJ databases">
        <title>Molecular epidemiology and mechanisms of colistin and carbapenem resistance in Enterobacteriaceae from clinical isolates, the environment and porcine samples in Pretoria, South Africa.</title>
        <authorList>
            <person name="Bogoshi D."/>
            <person name="Mbelle N.M."/>
            <person name="Naidoo V."/>
            <person name="Osei Sekyere J."/>
        </authorList>
    </citation>
    <scope>NUCLEOTIDE SEQUENCE</scope>
    <source>
        <strain evidence="1">C052</strain>
    </source>
</reference>
<name>A0A939SR68_PRORE</name>
<evidence type="ECO:0000313" key="1">
    <source>
        <dbReference type="EMBL" id="MBO1916660.1"/>
    </source>
</evidence>
<gene>
    <name evidence="1" type="ORF">J4727_19065</name>
</gene>
<dbReference type="Proteomes" id="UP000664477">
    <property type="component" value="Unassembled WGS sequence"/>
</dbReference>
<dbReference type="Gene3D" id="3.40.630.10">
    <property type="entry name" value="Zn peptidases"/>
    <property type="match status" value="1"/>
</dbReference>
<dbReference type="AlphaFoldDB" id="A0A939SR68"/>
<protein>
    <submittedName>
        <fullName evidence="1">Uncharacterized protein</fullName>
    </submittedName>
</protein>
<feature type="non-terminal residue" evidence="1">
    <location>
        <position position="1"/>
    </location>
</feature>
<evidence type="ECO:0000313" key="2">
    <source>
        <dbReference type="Proteomes" id="UP000664477"/>
    </source>
</evidence>
<dbReference type="EMBL" id="JAGETQ010000198">
    <property type="protein sequence ID" value="MBO1916660.1"/>
    <property type="molecule type" value="Genomic_DNA"/>
</dbReference>